<evidence type="ECO:0000313" key="4">
    <source>
        <dbReference type="Proteomes" id="UP000663828"/>
    </source>
</evidence>
<organism evidence="2 4">
    <name type="scientific">Adineta ricciae</name>
    <name type="common">Rotifer</name>
    <dbReference type="NCBI Taxonomy" id="249248"/>
    <lineage>
        <taxon>Eukaryota</taxon>
        <taxon>Metazoa</taxon>
        <taxon>Spiralia</taxon>
        <taxon>Gnathifera</taxon>
        <taxon>Rotifera</taxon>
        <taxon>Eurotatoria</taxon>
        <taxon>Bdelloidea</taxon>
        <taxon>Adinetida</taxon>
        <taxon>Adinetidae</taxon>
        <taxon>Adineta</taxon>
    </lineage>
</organism>
<dbReference type="Proteomes" id="UP000663852">
    <property type="component" value="Unassembled WGS sequence"/>
</dbReference>
<dbReference type="EMBL" id="CAJNOJ010000906">
    <property type="protein sequence ID" value="CAF1532776.1"/>
    <property type="molecule type" value="Genomic_DNA"/>
</dbReference>
<evidence type="ECO:0000256" key="1">
    <source>
        <dbReference type="SAM" id="MobiDB-lite"/>
    </source>
</evidence>
<comment type="caution">
    <text evidence="2">The sequence shown here is derived from an EMBL/GenBank/DDBJ whole genome shotgun (WGS) entry which is preliminary data.</text>
</comment>
<feature type="compositionally biased region" description="Polar residues" evidence="1">
    <location>
        <begin position="428"/>
        <end position="439"/>
    </location>
</feature>
<name>A0A815VBW1_ADIRI</name>
<feature type="region of interest" description="Disordered" evidence="1">
    <location>
        <begin position="41"/>
        <end position="73"/>
    </location>
</feature>
<feature type="region of interest" description="Disordered" evidence="1">
    <location>
        <begin position="197"/>
        <end position="238"/>
    </location>
</feature>
<feature type="compositionally biased region" description="Basic and acidic residues" evidence="1">
    <location>
        <begin position="197"/>
        <end position="222"/>
    </location>
</feature>
<proteinExistence type="predicted"/>
<feature type="compositionally biased region" description="Polar residues" evidence="1">
    <location>
        <begin position="358"/>
        <end position="386"/>
    </location>
</feature>
<dbReference type="Proteomes" id="UP000663828">
    <property type="component" value="Unassembled WGS sequence"/>
</dbReference>
<dbReference type="EMBL" id="CAJNOR010004799">
    <property type="protein sequence ID" value="CAF1528095.1"/>
    <property type="molecule type" value="Genomic_DNA"/>
</dbReference>
<protein>
    <submittedName>
        <fullName evidence="2">Uncharacterized protein</fullName>
    </submittedName>
</protein>
<accession>A0A815VBW1</accession>
<gene>
    <name evidence="3" type="ORF">EDS130_LOCUS44707</name>
    <name evidence="2" type="ORF">XAT740_LOCUS41258</name>
</gene>
<evidence type="ECO:0000313" key="3">
    <source>
        <dbReference type="EMBL" id="CAF1532776.1"/>
    </source>
</evidence>
<reference evidence="2" key="1">
    <citation type="submission" date="2021-02" db="EMBL/GenBank/DDBJ databases">
        <authorList>
            <person name="Nowell W R."/>
        </authorList>
    </citation>
    <scope>NUCLEOTIDE SEQUENCE</scope>
</reference>
<evidence type="ECO:0000313" key="2">
    <source>
        <dbReference type="EMBL" id="CAF1528095.1"/>
    </source>
</evidence>
<dbReference type="AlphaFoldDB" id="A0A815VBW1"/>
<feature type="region of interest" description="Disordered" evidence="1">
    <location>
        <begin position="358"/>
        <end position="470"/>
    </location>
</feature>
<feature type="compositionally biased region" description="Basic residues" evidence="1">
    <location>
        <begin position="460"/>
        <end position="470"/>
    </location>
</feature>
<keyword evidence="4" id="KW-1185">Reference proteome</keyword>
<sequence length="470" mass="51592">MNSTILYKGNKKRTTATQQIFLMNGTLYLYVDTVMKMKTSKKKKKRAISNTDDMEPSVGDPSEDEAKEINASTGGTTKRSIAWRGGSKNGGIYEYYNKINEAKECVNSILSYGRDHGTLLSGVQLKTIMDIQNVEITKERANDLVQLVSSCIDIVPNPHFVSPTSKRSVYEYYGPGPLVAVEPTRSIPIPSEILVPYKREPGNKTEPRTADDDRQTTGDTQDHQTTQEAIDLSNNDVDIQNNPMITSTVLHEEVVINENLSLSPIYSNEDSRSFIPQSKNKNIDLMAKHGETSNINSILAISPPDTENHSNVLHTNSRASSLETDSSCVEISNGLNSFVQNSKQTTVESLSASASTFEDLSGNQTSTNNTSGLNSCQPVNSTQSSVEIAPSEEQQRISRRSIALRSKTKLKQKQQAAMVPATLDENNENAYATSSGTSTSKRKLRVVKESTVASSTLSKASKKKPKHKKS</sequence>
<dbReference type="OrthoDB" id="10064419at2759"/>